<dbReference type="EMBL" id="FOOY01000006">
    <property type="protein sequence ID" value="SFG21846.1"/>
    <property type="molecule type" value="Genomic_DNA"/>
</dbReference>
<dbReference type="AlphaFoldDB" id="A0A1I2Q7Q7"/>
<dbReference type="InterPro" id="IPR050282">
    <property type="entry name" value="Cycloisomerase_2"/>
</dbReference>
<dbReference type="InterPro" id="IPR011048">
    <property type="entry name" value="Haem_d1_sf"/>
</dbReference>
<dbReference type="PANTHER" id="PTHR30344">
    <property type="entry name" value="6-PHOSPHOGLUCONOLACTONASE-RELATED"/>
    <property type="match status" value="1"/>
</dbReference>
<keyword evidence="3" id="KW-1185">Reference proteome</keyword>
<protein>
    <submittedName>
        <fullName evidence="2">6-phosphogluconolactonase</fullName>
    </submittedName>
</protein>
<dbReference type="GO" id="GO:0017057">
    <property type="term" value="F:6-phosphogluconolactonase activity"/>
    <property type="evidence" value="ECO:0007669"/>
    <property type="project" value="TreeGrafter"/>
</dbReference>
<evidence type="ECO:0000313" key="3">
    <source>
        <dbReference type="Proteomes" id="UP000198752"/>
    </source>
</evidence>
<reference evidence="3" key="1">
    <citation type="submission" date="2016-10" db="EMBL/GenBank/DDBJ databases">
        <authorList>
            <person name="Varghese N."/>
            <person name="Submissions S."/>
        </authorList>
    </citation>
    <scope>NUCLEOTIDE SEQUENCE [LARGE SCALE GENOMIC DNA]</scope>
    <source>
        <strain evidence="3">ATCC 700379</strain>
    </source>
</reference>
<dbReference type="FunFam" id="2.130.10.10:FF:000306">
    <property type="entry name" value="3-carboxymuconate cyclase"/>
    <property type="match status" value="1"/>
</dbReference>
<dbReference type="InterPro" id="IPR019405">
    <property type="entry name" value="Lactonase_7-beta_prop"/>
</dbReference>
<dbReference type="InterPro" id="IPR015943">
    <property type="entry name" value="WD40/YVTN_repeat-like_dom_sf"/>
</dbReference>
<sequence>MSRYKGYIGTYTKGKSEGIYSFVLDTVRKELTALRAEVKLDNPTYLSISQDNRHLYSVMKSGSKGGVAAYAIEASDHLRLLGTSLREGSSPCYVSIDRENRRILDANYHKGTASLYASNTDVGLNVVGDVVHKGSGANPDRQEGPHVHFADFTPDGRFAVTVDLGTDALTTYQLSDDRWTKQSELTFLPGTGPRHLAFHPNAPYAYMMTELSNEVIALHFDAEHGQFSLIQKMNALPADFDGHSQGAAIKISADGRFVYASNRGHNSIAVFQIDEHTGKLALIEHVDTLGDWPRDFEMDPSGTLLIVANQNSGDLFLFERDSVSGHLSPLNSKLSVPDPVCIKFLHA</sequence>
<organism evidence="2 3">
    <name type="scientific">Sporolactobacillus nakayamae</name>
    <dbReference type="NCBI Taxonomy" id="269670"/>
    <lineage>
        <taxon>Bacteria</taxon>
        <taxon>Bacillati</taxon>
        <taxon>Bacillota</taxon>
        <taxon>Bacilli</taxon>
        <taxon>Bacillales</taxon>
        <taxon>Sporolactobacillaceae</taxon>
        <taxon>Sporolactobacillus</taxon>
    </lineage>
</organism>
<evidence type="ECO:0000313" key="2">
    <source>
        <dbReference type="EMBL" id="SFG21846.1"/>
    </source>
</evidence>
<dbReference type="PANTHER" id="PTHR30344:SF1">
    <property type="entry name" value="6-PHOSPHOGLUCONOLACTONASE"/>
    <property type="match status" value="1"/>
</dbReference>
<accession>A0A1I2Q7Q7</accession>
<dbReference type="Gene3D" id="2.130.10.10">
    <property type="entry name" value="YVTN repeat-like/Quinoprotein amine dehydrogenase"/>
    <property type="match status" value="1"/>
</dbReference>
<comment type="similarity">
    <text evidence="1">Belongs to the cycloisomerase 2 family.</text>
</comment>
<dbReference type="OrthoDB" id="9790815at2"/>
<dbReference type="SUPFAM" id="SSF51004">
    <property type="entry name" value="C-terminal (heme d1) domain of cytochrome cd1-nitrite reductase"/>
    <property type="match status" value="1"/>
</dbReference>
<proteinExistence type="inferred from homology"/>
<dbReference type="Proteomes" id="UP000198752">
    <property type="component" value="Unassembled WGS sequence"/>
</dbReference>
<dbReference type="RefSeq" id="WP_093670694.1">
    <property type="nucleotide sequence ID" value="NZ_FOOY01000006.1"/>
</dbReference>
<name>A0A1I2Q7Q7_9BACL</name>
<dbReference type="Pfam" id="PF10282">
    <property type="entry name" value="Lactonase"/>
    <property type="match status" value="1"/>
</dbReference>
<dbReference type="STRING" id="269670.SAMN02982927_01001"/>
<gene>
    <name evidence="2" type="ORF">SAMN02982927_01001</name>
</gene>
<dbReference type="GO" id="GO:0005829">
    <property type="term" value="C:cytosol"/>
    <property type="evidence" value="ECO:0007669"/>
    <property type="project" value="TreeGrafter"/>
</dbReference>
<evidence type="ECO:0000256" key="1">
    <source>
        <dbReference type="ARBA" id="ARBA00005564"/>
    </source>
</evidence>